<protein>
    <submittedName>
        <fullName evidence="2">SMP-30/gluconolactonase/LRE family protein</fullName>
    </submittedName>
</protein>
<gene>
    <name evidence="2" type="ORF">JK358_21720</name>
</gene>
<accession>A0ABS1MA53</accession>
<dbReference type="EMBL" id="JAERRJ010000008">
    <property type="protein sequence ID" value="MBL1077020.1"/>
    <property type="molecule type" value="Genomic_DNA"/>
</dbReference>
<dbReference type="InterPro" id="IPR013658">
    <property type="entry name" value="SGL"/>
</dbReference>
<name>A0ABS1MA53_9NOCA</name>
<proteinExistence type="predicted"/>
<feature type="domain" description="SMP-30/Gluconolactonase/LRE-like region" evidence="1">
    <location>
        <begin position="18"/>
        <end position="255"/>
    </location>
</feature>
<dbReference type="PANTHER" id="PTHR47572">
    <property type="entry name" value="LIPOPROTEIN-RELATED"/>
    <property type="match status" value="1"/>
</dbReference>
<dbReference type="InterPro" id="IPR051262">
    <property type="entry name" value="SMP-30/CGR1_Lactonase"/>
</dbReference>
<dbReference type="InterPro" id="IPR011042">
    <property type="entry name" value="6-blade_b-propeller_TolB-like"/>
</dbReference>
<keyword evidence="3" id="KW-1185">Reference proteome</keyword>
<evidence type="ECO:0000313" key="3">
    <source>
        <dbReference type="Proteomes" id="UP000602198"/>
    </source>
</evidence>
<sequence>MSERPAPRPTVLIEGLALGESPRWHDGKLWLSDWLAGEVLSVAADGVATVELRMDGVPFCFDPLPDGRLLIVSNTGGRRLLRREPGGELVVHADLTGLADHPWNEIVVDAHGNAYLNCIGFDMMGGQQPRPGILAVVTPDGAARVLAGDLHFPNGMALTPDGTVLIVAESHAKRLTAFDIAADGGLRNRRVWAEIDGCPDGICVDAEGAVWAAAMDRCVRVHEGGKVTEEVVLDRSPFACMLGGPDGDTLFVVAAEWRGAEGMSPDVRTGQVLTVRAPAPHAGRP</sequence>
<evidence type="ECO:0000259" key="1">
    <source>
        <dbReference type="Pfam" id="PF08450"/>
    </source>
</evidence>
<comment type="caution">
    <text evidence="2">The sequence shown here is derived from an EMBL/GenBank/DDBJ whole genome shotgun (WGS) entry which is preliminary data.</text>
</comment>
<dbReference type="SUPFAM" id="SSF63829">
    <property type="entry name" value="Calcium-dependent phosphotriesterase"/>
    <property type="match status" value="1"/>
</dbReference>
<reference evidence="2 3" key="1">
    <citation type="submission" date="2021-01" db="EMBL/GenBank/DDBJ databases">
        <title>WGS of actinomycetes isolated from Thailand.</title>
        <authorList>
            <person name="Thawai C."/>
        </authorList>
    </citation>
    <scope>NUCLEOTIDE SEQUENCE [LARGE SCALE GENOMIC DNA]</scope>
    <source>
        <strain evidence="2 3">LPG 2</strain>
    </source>
</reference>
<dbReference type="PANTHER" id="PTHR47572:SF5">
    <property type="entry name" value="BLR2277 PROTEIN"/>
    <property type="match status" value="1"/>
</dbReference>
<dbReference type="Proteomes" id="UP000602198">
    <property type="component" value="Unassembled WGS sequence"/>
</dbReference>
<dbReference type="Pfam" id="PF08450">
    <property type="entry name" value="SGL"/>
    <property type="match status" value="1"/>
</dbReference>
<dbReference type="RefSeq" id="WP_201949615.1">
    <property type="nucleotide sequence ID" value="NZ_JAERRJ010000008.1"/>
</dbReference>
<dbReference type="Gene3D" id="2.120.10.30">
    <property type="entry name" value="TolB, C-terminal domain"/>
    <property type="match status" value="1"/>
</dbReference>
<organism evidence="2 3">
    <name type="scientific">Nocardia acididurans</name>
    <dbReference type="NCBI Taxonomy" id="2802282"/>
    <lineage>
        <taxon>Bacteria</taxon>
        <taxon>Bacillati</taxon>
        <taxon>Actinomycetota</taxon>
        <taxon>Actinomycetes</taxon>
        <taxon>Mycobacteriales</taxon>
        <taxon>Nocardiaceae</taxon>
        <taxon>Nocardia</taxon>
    </lineage>
</organism>
<evidence type="ECO:0000313" key="2">
    <source>
        <dbReference type="EMBL" id="MBL1077020.1"/>
    </source>
</evidence>